<protein>
    <submittedName>
        <fullName evidence="1">Uncharacterized protein</fullName>
    </submittedName>
</protein>
<organism evidence="1 2">
    <name type="scientific">Anncaliia algerae PRA339</name>
    <dbReference type="NCBI Taxonomy" id="1288291"/>
    <lineage>
        <taxon>Eukaryota</taxon>
        <taxon>Fungi</taxon>
        <taxon>Fungi incertae sedis</taxon>
        <taxon>Microsporidia</taxon>
        <taxon>Tubulinosematoidea</taxon>
        <taxon>Tubulinosematidae</taxon>
        <taxon>Anncaliia</taxon>
    </lineage>
</organism>
<keyword evidence="2" id="KW-1185">Reference proteome</keyword>
<dbReference type="VEuPathDB" id="MicrosporidiaDB:H312_02949"/>
<evidence type="ECO:0000313" key="1">
    <source>
        <dbReference type="EMBL" id="KCZ79666.1"/>
    </source>
</evidence>
<sequence>EYKVMIRYLVMLLKEKLPDDPVIYKLQKIINEKHDQNLQSAVVKIMEILQKLIFDNEDYKLRKLFNIIKHRFCLLNDFYKK</sequence>
<dbReference type="EMBL" id="KK365242">
    <property type="protein sequence ID" value="KCZ79666.1"/>
    <property type="molecule type" value="Genomic_DNA"/>
</dbReference>
<proteinExistence type="predicted"/>
<feature type="non-terminal residue" evidence="1">
    <location>
        <position position="1"/>
    </location>
</feature>
<reference evidence="2" key="1">
    <citation type="submission" date="2013-02" db="EMBL/GenBank/DDBJ databases">
        <authorList>
            <consortium name="The Broad Institute Genome Sequencing Platform"/>
            <person name="Cuomo C."/>
            <person name="Becnel J."/>
            <person name="Sanscrainte N."/>
            <person name="Walker B."/>
            <person name="Young S.K."/>
            <person name="Zeng Q."/>
            <person name="Gargeya S."/>
            <person name="Fitzgerald M."/>
            <person name="Haas B."/>
            <person name="Abouelleil A."/>
            <person name="Alvarado L."/>
            <person name="Arachchi H.M."/>
            <person name="Berlin A.M."/>
            <person name="Chapman S.B."/>
            <person name="Dewar J."/>
            <person name="Goldberg J."/>
            <person name="Griggs A."/>
            <person name="Gujja S."/>
            <person name="Hansen M."/>
            <person name="Howarth C."/>
            <person name="Imamovic A."/>
            <person name="Larimer J."/>
            <person name="McCowan C."/>
            <person name="Murphy C."/>
            <person name="Neiman D."/>
            <person name="Pearson M."/>
            <person name="Priest M."/>
            <person name="Roberts A."/>
            <person name="Saif S."/>
            <person name="Shea T."/>
            <person name="Sisk P."/>
            <person name="Sykes S."/>
            <person name="Wortman J."/>
            <person name="Nusbaum C."/>
            <person name="Birren B."/>
        </authorList>
    </citation>
    <scope>NUCLEOTIDE SEQUENCE [LARGE SCALE GENOMIC DNA]</scope>
    <source>
        <strain evidence="2">PRA339</strain>
    </source>
</reference>
<dbReference type="HOGENOM" id="CLU_178168_0_0_1"/>
<evidence type="ECO:0000313" key="2">
    <source>
        <dbReference type="Proteomes" id="UP000030655"/>
    </source>
</evidence>
<name>A0A059EY81_9MICR</name>
<gene>
    <name evidence="1" type="ORF">H312_02949</name>
</gene>
<accession>A0A059EY81</accession>
<reference evidence="1 2" key="2">
    <citation type="submission" date="2014-03" db="EMBL/GenBank/DDBJ databases">
        <title>The Genome Sequence of Anncaliia algerae insect isolate PRA339.</title>
        <authorList>
            <consortium name="The Broad Institute Genome Sequencing Platform"/>
            <consortium name="The Broad Institute Genome Sequencing Center for Infectious Disease"/>
            <person name="Cuomo C."/>
            <person name="Becnel J."/>
            <person name="Sanscrainte N."/>
            <person name="Walker B."/>
            <person name="Young S.K."/>
            <person name="Zeng Q."/>
            <person name="Gargeya S."/>
            <person name="Fitzgerald M."/>
            <person name="Haas B."/>
            <person name="Abouelleil A."/>
            <person name="Alvarado L."/>
            <person name="Arachchi H.M."/>
            <person name="Berlin A.M."/>
            <person name="Chapman S.B."/>
            <person name="Dewar J."/>
            <person name="Goldberg J."/>
            <person name="Griggs A."/>
            <person name="Gujja S."/>
            <person name="Hansen M."/>
            <person name="Howarth C."/>
            <person name="Imamovic A."/>
            <person name="Larimer J."/>
            <person name="McCowan C."/>
            <person name="Murphy C."/>
            <person name="Neiman D."/>
            <person name="Pearson M."/>
            <person name="Priest M."/>
            <person name="Roberts A."/>
            <person name="Saif S."/>
            <person name="Shea T."/>
            <person name="Sisk P."/>
            <person name="Sykes S."/>
            <person name="Wortman J."/>
            <person name="Nusbaum C."/>
            <person name="Birren B."/>
        </authorList>
    </citation>
    <scope>NUCLEOTIDE SEQUENCE [LARGE SCALE GENOMIC DNA]</scope>
    <source>
        <strain evidence="1 2">PRA339</strain>
    </source>
</reference>
<dbReference type="AlphaFoldDB" id="A0A059EY81"/>
<dbReference type="Proteomes" id="UP000030655">
    <property type="component" value="Unassembled WGS sequence"/>
</dbReference>
<dbReference type="OrthoDB" id="2195260at2759"/>